<evidence type="ECO:0000256" key="4">
    <source>
        <dbReference type="PROSITE-ProRule" id="PRU00169"/>
    </source>
</evidence>
<dbReference type="InterPro" id="IPR001789">
    <property type="entry name" value="Sig_transdc_resp-reg_receiver"/>
</dbReference>
<dbReference type="PANTHER" id="PTHR48111">
    <property type="entry name" value="REGULATOR OF RPOS"/>
    <property type="match status" value="1"/>
</dbReference>
<evidence type="ECO:0000313" key="9">
    <source>
        <dbReference type="Proteomes" id="UP001556636"/>
    </source>
</evidence>
<dbReference type="SMART" id="SM00448">
    <property type="entry name" value="REC"/>
    <property type="match status" value="1"/>
</dbReference>
<keyword evidence="3" id="KW-0804">Transcription</keyword>
<organism evidence="8 9">
    <name type="scientific">Spiribacter roseus</name>
    <dbReference type="NCBI Taxonomy" id="1855875"/>
    <lineage>
        <taxon>Bacteria</taxon>
        <taxon>Pseudomonadati</taxon>
        <taxon>Pseudomonadota</taxon>
        <taxon>Gammaproteobacteria</taxon>
        <taxon>Chromatiales</taxon>
        <taxon>Ectothiorhodospiraceae</taxon>
        <taxon>Spiribacter</taxon>
    </lineage>
</organism>
<comment type="caution">
    <text evidence="8">The sequence shown here is derived from an EMBL/GenBank/DDBJ whole genome shotgun (WGS) entry which is preliminary data.</text>
</comment>
<evidence type="ECO:0000313" key="8">
    <source>
        <dbReference type="EMBL" id="MEX0373613.1"/>
    </source>
</evidence>
<reference evidence="8 9" key="1">
    <citation type="submission" date="2024-02" db="EMBL/GenBank/DDBJ databases">
        <title>New especies of Spiribacter isolated from saline water.</title>
        <authorList>
            <person name="Leon M.J."/>
            <person name="De La Haba R."/>
            <person name="Sanchez-Porro C."/>
            <person name="Ventosa A."/>
        </authorList>
    </citation>
    <scope>NUCLEOTIDE SEQUENCE [LARGE SCALE GENOMIC DNA]</scope>
    <source>
        <strain evidence="9">ag22IC6-196</strain>
    </source>
</reference>
<keyword evidence="1" id="KW-0805">Transcription regulation</keyword>
<dbReference type="Proteomes" id="UP001556636">
    <property type="component" value="Unassembled WGS sequence"/>
</dbReference>
<dbReference type="CDD" id="cd17574">
    <property type="entry name" value="REC_OmpR"/>
    <property type="match status" value="1"/>
</dbReference>
<dbReference type="Pfam" id="PF00072">
    <property type="entry name" value="Response_reg"/>
    <property type="match status" value="1"/>
</dbReference>
<dbReference type="PROSITE" id="PS50110">
    <property type="entry name" value="RESPONSE_REGULATORY"/>
    <property type="match status" value="1"/>
</dbReference>
<name>A0ABV3RZM5_9GAMM</name>
<keyword evidence="4" id="KW-0597">Phosphoprotein</keyword>
<keyword evidence="9" id="KW-1185">Reference proteome</keyword>
<dbReference type="InterPro" id="IPR036388">
    <property type="entry name" value="WH-like_DNA-bd_sf"/>
</dbReference>
<dbReference type="Pfam" id="PF00486">
    <property type="entry name" value="Trans_reg_C"/>
    <property type="match status" value="1"/>
</dbReference>
<evidence type="ECO:0000256" key="5">
    <source>
        <dbReference type="PROSITE-ProRule" id="PRU01091"/>
    </source>
</evidence>
<feature type="domain" description="Response regulatory" evidence="6">
    <location>
        <begin position="4"/>
        <end position="118"/>
    </location>
</feature>
<evidence type="ECO:0000259" key="7">
    <source>
        <dbReference type="PROSITE" id="PS51755"/>
    </source>
</evidence>
<dbReference type="SMART" id="SM00862">
    <property type="entry name" value="Trans_reg_C"/>
    <property type="match status" value="1"/>
</dbReference>
<gene>
    <name evidence="8" type="ORF">V6X51_09245</name>
</gene>
<keyword evidence="2 5" id="KW-0238">DNA-binding</keyword>
<feature type="DNA-binding region" description="OmpR/PhoB-type" evidence="5">
    <location>
        <begin position="119"/>
        <end position="225"/>
    </location>
</feature>
<dbReference type="SUPFAM" id="SSF52172">
    <property type="entry name" value="CheY-like"/>
    <property type="match status" value="1"/>
</dbReference>
<dbReference type="InterPro" id="IPR011006">
    <property type="entry name" value="CheY-like_superfamily"/>
</dbReference>
<protein>
    <submittedName>
        <fullName evidence="8">Response regulator transcription factor</fullName>
    </submittedName>
</protein>
<dbReference type="Gene3D" id="3.40.50.2300">
    <property type="match status" value="1"/>
</dbReference>
<dbReference type="InterPro" id="IPR039420">
    <property type="entry name" value="WalR-like"/>
</dbReference>
<dbReference type="InterPro" id="IPR016032">
    <property type="entry name" value="Sig_transdc_resp-reg_C-effctor"/>
</dbReference>
<dbReference type="PROSITE" id="PS51755">
    <property type="entry name" value="OMPR_PHOB"/>
    <property type="match status" value="1"/>
</dbReference>
<sequence>MRHELVIVEDDATLREELAYLFEDAGYTVHQALNLDGLLDVLRLHPVRLVILDLNLPGVSGYEIAQQLRETQPAIGLIMLTARSHIEDRVKGYDVGADIYLTKPADPQELIAAAASLSRRVLLDQHADRVCLDCARQYLSAGDGEGVMLTGADTLILRALALAPDMTLDSGSLMDLLAEKFPDRTPSQRSLENTISRIRGKTAGQLPTDASLIRSVRGLGYQLGLPLRLIG</sequence>
<dbReference type="InterPro" id="IPR001867">
    <property type="entry name" value="OmpR/PhoB-type_DNA-bd"/>
</dbReference>
<accession>A0ABV3RZM5</accession>
<evidence type="ECO:0000256" key="1">
    <source>
        <dbReference type="ARBA" id="ARBA00023015"/>
    </source>
</evidence>
<dbReference type="PANTHER" id="PTHR48111:SF67">
    <property type="entry name" value="TRANSCRIPTIONAL REGULATORY PROTEIN TCTD"/>
    <property type="match status" value="1"/>
</dbReference>
<dbReference type="Gene3D" id="1.10.10.10">
    <property type="entry name" value="Winged helix-like DNA-binding domain superfamily/Winged helix DNA-binding domain"/>
    <property type="match status" value="1"/>
</dbReference>
<proteinExistence type="predicted"/>
<feature type="modified residue" description="4-aspartylphosphate" evidence="4">
    <location>
        <position position="53"/>
    </location>
</feature>
<evidence type="ECO:0000259" key="6">
    <source>
        <dbReference type="PROSITE" id="PS50110"/>
    </source>
</evidence>
<evidence type="ECO:0000256" key="2">
    <source>
        <dbReference type="ARBA" id="ARBA00023125"/>
    </source>
</evidence>
<dbReference type="EMBL" id="JBAKFG010000003">
    <property type="protein sequence ID" value="MEX0373613.1"/>
    <property type="molecule type" value="Genomic_DNA"/>
</dbReference>
<dbReference type="SUPFAM" id="SSF46894">
    <property type="entry name" value="C-terminal effector domain of the bipartite response regulators"/>
    <property type="match status" value="1"/>
</dbReference>
<feature type="domain" description="OmpR/PhoB-type" evidence="7">
    <location>
        <begin position="119"/>
        <end position="225"/>
    </location>
</feature>
<evidence type="ECO:0000256" key="3">
    <source>
        <dbReference type="ARBA" id="ARBA00023163"/>
    </source>
</evidence>
<dbReference type="RefSeq" id="WP_367951799.1">
    <property type="nucleotide sequence ID" value="NZ_JBAKFG010000003.1"/>
</dbReference>